<evidence type="ECO:0000256" key="9">
    <source>
        <dbReference type="NCBIfam" id="TIGR01128"/>
    </source>
</evidence>
<dbReference type="Gene3D" id="1.10.8.60">
    <property type="match status" value="1"/>
</dbReference>
<evidence type="ECO:0000256" key="6">
    <source>
        <dbReference type="ARBA" id="ARBA00022932"/>
    </source>
</evidence>
<comment type="catalytic activity">
    <reaction evidence="8">
        <text>DNA(n) + a 2'-deoxyribonucleoside 5'-triphosphate = DNA(n+1) + diphosphate</text>
        <dbReference type="Rhea" id="RHEA:22508"/>
        <dbReference type="Rhea" id="RHEA-COMP:17339"/>
        <dbReference type="Rhea" id="RHEA-COMP:17340"/>
        <dbReference type="ChEBI" id="CHEBI:33019"/>
        <dbReference type="ChEBI" id="CHEBI:61560"/>
        <dbReference type="ChEBI" id="CHEBI:173112"/>
        <dbReference type="EC" id="2.7.7.7"/>
    </reaction>
</comment>
<dbReference type="GO" id="GO:0006261">
    <property type="term" value="P:DNA-templated DNA replication"/>
    <property type="evidence" value="ECO:0007669"/>
    <property type="project" value="TreeGrafter"/>
</dbReference>
<reference evidence="12 13" key="1">
    <citation type="submission" date="2019-04" db="EMBL/GenBank/DDBJ databases">
        <authorList>
            <person name="Hwang J.C."/>
        </authorList>
    </citation>
    <scope>NUCLEOTIDE SEQUENCE [LARGE SCALE GENOMIC DNA]</scope>
    <source>
        <strain evidence="12 13">IMCC35002</strain>
    </source>
</reference>
<evidence type="ECO:0000313" key="12">
    <source>
        <dbReference type="EMBL" id="TKB49099.1"/>
    </source>
</evidence>
<feature type="domain" description="DNA polymerase III subunit delta C-terminal" evidence="11">
    <location>
        <begin position="212"/>
        <end position="322"/>
    </location>
</feature>
<dbReference type="InterPro" id="IPR005790">
    <property type="entry name" value="DNA_polIII_delta"/>
</dbReference>
<evidence type="ECO:0000259" key="11">
    <source>
        <dbReference type="Pfam" id="PF14840"/>
    </source>
</evidence>
<dbReference type="InterPro" id="IPR027417">
    <property type="entry name" value="P-loop_NTPase"/>
</dbReference>
<dbReference type="RefSeq" id="WP_136865431.1">
    <property type="nucleotide sequence ID" value="NZ_SWCJ01000030.1"/>
</dbReference>
<dbReference type="Pfam" id="PF14840">
    <property type="entry name" value="DNA_pol3_delt_C"/>
    <property type="match status" value="1"/>
</dbReference>
<dbReference type="SUPFAM" id="SSF48019">
    <property type="entry name" value="post-AAA+ oligomerization domain-like"/>
    <property type="match status" value="1"/>
</dbReference>
<evidence type="ECO:0000256" key="4">
    <source>
        <dbReference type="ARBA" id="ARBA00022695"/>
    </source>
</evidence>
<comment type="similarity">
    <text evidence="7">Belongs to the DNA polymerase HolA subunit family.</text>
</comment>
<dbReference type="GO" id="GO:0003677">
    <property type="term" value="F:DNA binding"/>
    <property type="evidence" value="ECO:0007669"/>
    <property type="project" value="InterPro"/>
</dbReference>
<keyword evidence="4 12" id="KW-0548">Nucleotidyltransferase</keyword>
<evidence type="ECO:0000259" key="10">
    <source>
        <dbReference type="Pfam" id="PF06144"/>
    </source>
</evidence>
<sequence>MRIFVSQLGQHLAQLPAIIMVFGDDVWLREQSRSDIRQAAFQQGFEERLSLVQESPFNWNDLAQECQSMSLFAPKRIIELELPNSKPGADGSAVLAELAQHLQDTILVLHGPKLESSQTNSKWFKALDKNGLYVQAITPEGQHYQRWLSGRARHHGVNLQADGQQMLSQMFEGNLLAADQALAQLALLAGNRSVGGDALEKLLENQSRYTAFQLTDALLSGDTDKALTILNQLKLEEVAPVLINWSLTKELQTLLQLASAPQLNDAFKQARIWPKRQPLYKGALNRLTPAHLAKLLGYCGQLELKIKGEHDEPWSELAELCLRFNPRYQGFTLS</sequence>
<comment type="caution">
    <text evidence="12">The sequence shown here is derived from an EMBL/GenBank/DDBJ whole genome shotgun (WGS) entry which is preliminary data.</text>
</comment>
<evidence type="ECO:0000313" key="13">
    <source>
        <dbReference type="Proteomes" id="UP000305675"/>
    </source>
</evidence>
<dbReference type="Pfam" id="PF06144">
    <property type="entry name" value="DNA_pol3_delta"/>
    <property type="match status" value="1"/>
</dbReference>
<dbReference type="NCBIfam" id="TIGR01128">
    <property type="entry name" value="holA"/>
    <property type="match status" value="1"/>
</dbReference>
<dbReference type="GO" id="GO:0003887">
    <property type="term" value="F:DNA-directed DNA polymerase activity"/>
    <property type="evidence" value="ECO:0007669"/>
    <property type="project" value="UniProtKB-UniRule"/>
</dbReference>
<evidence type="ECO:0000256" key="1">
    <source>
        <dbReference type="ARBA" id="ARBA00012417"/>
    </source>
</evidence>
<evidence type="ECO:0000256" key="8">
    <source>
        <dbReference type="ARBA" id="ARBA00049244"/>
    </source>
</evidence>
<dbReference type="Gene3D" id="1.20.272.10">
    <property type="match status" value="1"/>
</dbReference>
<keyword evidence="13" id="KW-1185">Reference proteome</keyword>
<protein>
    <recommendedName>
        <fullName evidence="2 9">DNA polymerase III subunit delta</fullName>
        <ecNumber evidence="1 9">2.7.7.7</ecNumber>
    </recommendedName>
</protein>
<dbReference type="InterPro" id="IPR008921">
    <property type="entry name" value="DNA_pol3_clamp-load_cplx_C"/>
</dbReference>
<organism evidence="12 13">
    <name type="scientific">Ferrimonas aestuarii</name>
    <dbReference type="NCBI Taxonomy" id="2569539"/>
    <lineage>
        <taxon>Bacteria</taxon>
        <taxon>Pseudomonadati</taxon>
        <taxon>Pseudomonadota</taxon>
        <taxon>Gammaproteobacteria</taxon>
        <taxon>Alteromonadales</taxon>
        <taxon>Ferrimonadaceae</taxon>
        <taxon>Ferrimonas</taxon>
    </lineage>
</organism>
<gene>
    <name evidence="12" type="primary">holA</name>
    <name evidence="12" type="ORF">FCL42_21270</name>
</gene>
<name>A0A4U1BDM8_9GAMM</name>
<dbReference type="EC" id="2.7.7.7" evidence="1 9"/>
<dbReference type="GO" id="GO:0009360">
    <property type="term" value="C:DNA polymerase III complex"/>
    <property type="evidence" value="ECO:0007669"/>
    <property type="project" value="UniProtKB-UniRule"/>
</dbReference>
<keyword evidence="6" id="KW-0239">DNA-directed DNA polymerase</keyword>
<evidence type="ECO:0000256" key="3">
    <source>
        <dbReference type="ARBA" id="ARBA00022679"/>
    </source>
</evidence>
<evidence type="ECO:0000256" key="5">
    <source>
        <dbReference type="ARBA" id="ARBA00022705"/>
    </source>
</evidence>
<dbReference type="EMBL" id="SWCJ01000030">
    <property type="protein sequence ID" value="TKB49099.1"/>
    <property type="molecule type" value="Genomic_DNA"/>
</dbReference>
<proteinExistence type="inferred from homology"/>
<dbReference type="Proteomes" id="UP000305675">
    <property type="component" value="Unassembled WGS sequence"/>
</dbReference>
<dbReference type="OrthoDB" id="9770982at2"/>
<dbReference type="InterPro" id="IPR010372">
    <property type="entry name" value="DNA_pol3_delta_N"/>
</dbReference>
<evidence type="ECO:0000256" key="2">
    <source>
        <dbReference type="ARBA" id="ARBA00017703"/>
    </source>
</evidence>
<dbReference type="SUPFAM" id="SSF52540">
    <property type="entry name" value="P-loop containing nucleoside triphosphate hydrolases"/>
    <property type="match status" value="1"/>
</dbReference>
<accession>A0A4U1BDM8</accession>
<dbReference type="AlphaFoldDB" id="A0A4U1BDM8"/>
<dbReference type="InterPro" id="IPR032780">
    <property type="entry name" value="DNA_pol3_delt_C"/>
</dbReference>
<dbReference type="Gene3D" id="3.40.50.300">
    <property type="entry name" value="P-loop containing nucleotide triphosphate hydrolases"/>
    <property type="match status" value="1"/>
</dbReference>
<dbReference type="PANTHER" id="PTHR34388">
    <property type="entry name" value="DNA POLYMERASE III SUBUNIT DELTA"/>
    <property type="match status" value="1"/>
</dbReference>
<evidence type="ECO:0000256" key="7">
    <source>
        <dbReference type="ARBA" id="ARBA00034754"/>
    </source>
</evidence>
<keyword evidence="3 12" id="KW-0808">Transferase</keyword>
<feature type="domain" description="DNA polymerase III delta N-terminal" evidence="10">
    <location>
        <begin position="21"/>
        <end position="135"/>
    </location>
</feature>
<dbReference type="PANTHER" id="PTHR34388:SF1">
    <property type="entry name" value="DNA POLYMERASE III SUBUNIT DELTA"/>
    <property type="match status" value="1"/>
</dbReference>
<keyword evidence="5" id="KW-0235">DNA replication</keyword>